<name>A0ACD1H4T6_9EURO</name>
<gene>
    <name evidence="1" type="ORF">BO66DRAFT_326088</name>
</gene>
<sequence length="418" mass="46704">MPSAIVTGATGITGSAIVHHLCKDDQYDKIYSLSRSNPGYASRKVHHATLDLQSSAEDMAKDLQGVCAEYVFFCAYLARDDPMELMHVNATMLRNFLRALELTGAITHLKRFILTCGFKHYGVHLGHCKQPLQEDDPLLESSSGTSWPPIFYYEQERILTEAAAQGGWEWVVTLPEDVLGYARGNFMNEATALGLYCAVSKVLPGSLLPYPGCRANYFAFNTWTSANLHAKFCLWAATAPDAGNNIFNVMNGDTESFQNLWPRLARRFGCTLPNPMFLGGGGPDSAGFGDYEATTVRMENLHPLTEHEQAIGVRAEGPPTLFLQVDPEKWARREDVNAAWGRLRDTYGLDQKAWEKATWDFLTFVLGRDWSCVGKGLDKARKLGWTGYADTWEELEETLEVLEKEGVLPPVDRLKKDF</sequence>
<accession>A0ACD1H4T6</accession>
<keyword evidence="2" id="KW-1185">Reference proteome</keyword>
<reference evidence="1" key="1">
    <citation type="submission" date="2018-02" db="EMBL/GenBank/DDBJ databases">
        <title>The genomes of Aspergillus section Nigri reveals drivers in fungal speciation.</title>
        <authorList>
            <consortium name="DOE Joint Genome Institute"/>
            <person name="Vesth T.C."/>
            <person name="Nybo J."/>
            <person name="Theobald S."/>
            <person name="Brandl J."/>
            <person name="Frisvad J.C."/>
            <person name="Nielsen K.F."/>
            <person name="Lyhne E.K."/>
            <person name="Kogle M.E."/>
            <person name="Kuo A."/>
            <person name="Riley R."/>
            <person name="Clum A."/>
            <person name="Nolan M."/>
            <person name="Lipzen A."/>
            <person name="Salamov A."/>
            <person name="Henrissat B."/>
            <person name="Wiebenga A."/>
            <person name="De vries R.P."/>
            <person name="Grigoriev I.V."/>
            <person name="Mortensen U.H."/>
            <person name="Andersen M.R."/>
            <person name="Baker S.E."/>
        </authorList>
    </citation>
    <scope>NUCLEOTIDE SEQUENCE</scope>
    <source>
        <strain evidence="1">CBS 121060</strain>
    </source>
</reference>
<protein>
    <submittedName>
        <fullName evidence="1">NAD(P)-binding protein</fullName>
    </submittedName>
</protein>
<organism evidence="1 2">
    <name type="scientific">Aspergillus aculeatinus CBS 121060</name>
    <dbReference type="NCBI Taxonomy" id="1448322"/>
    <lineage>
        <taxon>Eukaryota</taxon>
        <taxon>Fungi</taxon>
        <taxon>Dikarya</taxon>
        <taxon>Ascomycota</taxon>
        <taxon>Pezizomycotina</taxon>
        <taxon>Eurotiomycetes</taxon>
        <taxon>Eurotiomycetidae</taxon>
        <taxon>Eurotiales</taxon>
        <taxon>Aspergillaceae</taxon>
        <taxon>Aspergillus</taxon>
        <taxon>Aspergillus subgen. Circumdati</taxon>
    </lineage>
</organism>
<dbReference type="Proteomes" id="UP000249661">
    <property type="component" value="Unassembled WGS sequence"/>
</dbReference>
<dbReference type="EMBL" id="KZ824964">
    <property type="protein sequence ID" value="RAH68793.1"/>
    <property type="molecule type" value="Genomic_DNA"/>
</dbReference>
<evidence type="ECO:0000313" key="1">
    <source>
        <dbReference type="EMBL" id="RAH68793.1"/>
    </source>
</evidence>
<proteinExistence type="predicted"/>
<evidence type="ECO:0000313" key="2">
    <source>
        <dbReference type="Proteomes" id="UP000249661"/>
    </source>
</evidence>